<dbReference type="SUPFAM" id="SSF52317">
    <property type="entry name" value="Class I glutamine amidotransferase-like"/>
    <property type="match status" value="1"/>
</dbReference>
<dbReference type="Proteomes" id="UP001165405">
    <property type="component" value="Unassembled WGS sequence"/>
</dbReference>
<name>A0AA41QAF5_9MICO</name>
<dbReference type="GO" id="GO:0006012">
    <property type="term" value="P:galactose metabolic process"/>
    <property type="evidence" value="ECO:0007669"/>
    <property type="project" value="InterPro"/>
</dbReference>
<evidence type="ECO:0000256" key="7">
    <source>
        <dbReference type="PIRSR" id="PIRSR001084-1"/>
    </source>
</evidence>
<gene>
    <name evidence="12" type="ORF">L1785_00780</name>
</gene>
<proteinExistence type="inferred from homology"/>
<dbReference type="Pfam" id="PF08532">
    <property type="entry name" value="Glyco_hydro_42M"/>
    <property type="match status" value="1"/>
</dbReference>
<comment type="caution">
    <text evidence="12">The sequence shown here is derived from an EMBL/GenBank/DDBJ whole genome shotgun (WGS) entry which is preliminary data.</text>
</comment>
<dbReference type="EMBL" id="JAKGSG010000005">
    <property type="protein sequence ID" value="MCF4119512.1"/>
    <property type="molecule type" value="Genomic_DNA"/>
</dbReference>
<evidence type="ECO:0000313" key="13">
    <source>
        <dbReference type="Proteomes" id="UP001165405"/>
    </source>
</evidence>
<dbReference type="InterPro" id="IPR013739">
    <property type="entry name" value="Beta_galactosidase_C"/>
</dbReference>
<evidence type="ECO:0000256" key="4">
    <source>
        <dbReference type="ARBA" id="ARBA00022801"/>
    </source>
</evidence>
<dbReference type="InterPro" id="IPR017853">
    <property type="entry name" value="GH"/>
</dbReference>
<feature type="domain" description="Beta-galactosidase C-terminal" evidence="11">
    <location>
        <begin position="629"/>
        <end position="685"/>
    </location>
</feature>
<dbReference type="CDD" id="cd03143">
    <property type="entry name" value="A4_beta-galactosidase_middle_domain"/>
    <property type="match status" value="1"/>
</dbReference>
<feature type="domain" description="Glycoside hydrolase family 42 N-terminal" evidence="9">
    <location>
        <begin position="30"/>
        <end position="401"/>
    </location>
</feature>
<evidence type="ECO:0000256" key="3">
    <source>
        <dbReference type="ARBA" id="ARBA00012756"/>
    </source>
</evidence>
<dbReference type="EC" id="3.2.1.23" evidence="3 6"/>
<comment type="similarity">
    <text evidence="2 6">Belongs to the glycosyl hydrolase 42 family.</text>
</comment>
<dbReference type="Pfam" id="PF08533">
    <property type="entry name" value="Glyco_hydro_42C"/>
    <property type="match status" value="1"/>
</dbReference>
<dbReference type="InterPro" id="IPR029062">
    <property type="entry name" value="Class_I_gatase-like"/>
</dbReference>
<feature type="binding site" evidence="8">
    <location>
        <position position="332"/>
    </location>
    <ligand>
        <name>substrate</name>
    </ligand>
</feature>
<feature type="active site" description="Proton donor" evidence="7">
    <location>
        <position position="166"/>
    </location>
</feature>
<dbReference type="GO" id="GO:0009341">
    <property type="term" value="C:beta-galactosidase complex"/>
    <property type="evidence" value="ECO:0007669"/>
    <property type="project" value="InterPro"/>
</dbReference>
<keyword evidence="5 6" id="KW-0326">Glycosidase</keyword>
<evidence type="ECO:0000259" key="9">
    <source>
        <dbReference type="Pfam" id="PF02449"/>
    </source>
</evidence>
<dbReference type="PANTHER" id="PTHR36447:SF1">
    <property type="entry name" value="BETA-GALACTOSIDASE GANA"/>
    <property type="match status" value="1"/>
</dbReference>
<feature type="binding site" evidence="8">
    <location>
        <position position="127"/>
    </location>
    <ligand>
        <name>substrate</name>
    </ligand>
</feature>
<comment type="catalytic activity">
    <reaction evidence="1 6">
        <text>Hydrolysis of terminal non-reducing beta-D-galactose residues in beta-D-galactosides.</text>
        <dbReference type="EC" id="3.2.1.23"/>
    </reaction>
</comment>
<keyword evidence="13" id="KW-1185">Reference proteome</keyword>
<feature type="active site" description="Nucleophile" evidence="7">
    <location>
        <position position="324"/>
    </location>
</feature>
<evidence type="ECO:0000313" key="12">
    <source>
        <dbReference type="EMBL" id="MCF4119512.1"/>
    </source>
</evidence>
<evidence type="ECO:0000256" key="8">
    <source>
        <dbReference type="PIRSR" id="PIRSR001084-2"/>
    </source>
</evidence>
<reference evidence="12" key="1">
    <citation type="submission" date="2022-01" db="EMBL/GenBank/DDBJ databases">
        <title>Antribacter sp. nov., isolated from Guizhou of China.</title>
        <authorList>
            <person name="Chengliang C."/>
            <person name="Ya Z."/>
        </authorList>
    </citation>
    <scope>NUCLEOTIDE SEQUENCE</scope>
    <source>
        <strain evidence="12">KLBMP 9083</strain>
    </source>
</reference>
<evidence type="ECO:0000259" key="10">
    <source>
        <dbReference type="Pfam" id="PF08532"/>
    </source>
</evidence>
<sequence length="689" mass="75265">MRRRTTDGGFDAAQVRPWNDGLDGLAYGGDYNPEQWPLDVQLEDIELMREAGVNLLSVAIFSWATIEPREGELDWTWLDATLDRLHEAGIRVALATATASPPPWLTRKHPEILPRLADGTVLHQGGRQSYSVTHPVHRDYALAMAGRIAEQYRDHPALALWHVDNEIGCHVPRDYSDAAAAAFRVWLAERYGTVEALNEAWGTAFWSQRYGSFDDVLPPLVAPAHANPTQQLDFDRFSSDSLLDYYRDLRDTLRAITPHVPTTTNLMASTGTKGMDYFSWAPELDVVANDHYTASADRERHVELAFSADLTRGIAGGAPWILMEHSTGAVNWQPRNRAKAPGELLRNSLAHVARGADAVMFFQWRASKAGAEKYHSGMVPHAGTGTDLWRSVVELGQALRALGEVRGSRVRSRAALVMDYPAWWASELDSHPTADVRYTDQLLAWYRELWRLGVTVDVVPPTGALDAYDLVVVPTLYVVTDEGAANVAAAAERGATVVVTYFSGIVDEFDHVRLGGYPGAFRDLLGVRTEEFFPLLEDEAVRVSGSLGAFTADLWTEKSSVAPGVEVLAAYDDGPLPARPALTRRAVPGGGSAWYVATRLEAEGVAAVARAAAAEAGVLPGAPATEVDGLELVRRWSDDGTRSWLFAINHTDAEVGLAEAGTELLTGAEVEKLTVPPGGVRVLRQDLPR</sequence>
<protein>
    <recommendedName>
        <fullName evidence="3 6">Beta-galactosidase</fullName>
        <shortName evidence="6">Beta-gal</shortName>
        <ecNumber evidence="3 6">3.2.1.23</ecNumber>
    </recommendedName>
</protein>
<dbReference type="Gene3D" id="2.60.40.1180">
    <property type="entry name" value="Golgi alpha-mannosidase II"/>
    <property type="match status" value="1"/>
</dbReference>
<accession>A0AA41QAF5</accession>
<dbReference type="Gene3D" id="3.40.50.880">
    <property type="match status" value="1"/>
</dbReference>
<dbReference type="GO" id="GO:0004565">
    <property type="term" value="F:beta-galactosidase activity"/>
    <property type="evidence" value="ECO:0007669"/>
    <property type="project" value="UniProtKB-EC"/>
</dbReference>
<dbReference type="AlphaFoldDB" id="A0AA41QAF5"/>
<evidence type="ECO:0000256" key="1">
    <source>
        <dbReference type="ARBA" id="ARBA00001412"/>
    </source>
</evidence>
<keyword evidence="4 6" id="KW-0378">Hydrolase</keyword>
<dbReference type="PIRSF" id="PIRSF001084">
    <property type="entry name" value="B-galactosidase"/>
    <property type="match status" value="1"/>
</dbReference>
<evidence type="ECO:0000256" key="2">
    <source>
        <dbReference type="ARBA" id="ARBA00005940"/>
    </source>
</evidence>
<evidence type="ECO:0000256" key="6">
    <source>
        <dbReference type="PIRNR" id="PIRNR001084"/>
    </source>
</evidence>
<dbReference type="SUPFAM" id="SSF51445">
    <property type="entry name" value="(Trans)glycosidases"/>
    <property type="match status" value="1"/>
</dbReference>
<dbReference type="InterPro" id="IPR013780">
    <property type="entry name" value="Glyco_hydro_b"/>
</dbReference>
<feature type="domain" description="Beta-galactosidase trimerisation" evidence="10">
    <location>
        <begin position="413"/>
        <end position="618"/>
    </location>
</feature>
<dbReference type="InterPro" id="IPR003476">
    <property type="entry name" value="Glyco_hydro_42"/>
</dbReference>
<dbReference type="Gene3D" id="3.20.20.80">
    <property type="entry name" value="Glycosidases"/>
    <property type="match status" value="1"/>
</dbReference>
<dbReference type="Pfam" id="PF02449">
    <property type="entry name" value="Glyco_hydro_42"/>
    <property type="match status" value="1"/>
</dbReference>
<evidence type="ECO:0000259" key="11">
    <source>
        <dbReference type="Pfam" id="PF08533"/>
    </source>
</evidence>
<dbReference type="InterPro" id="IPR013738">
    <property type="entry name" value="Beta_galactosidase_Trimer"/>
</dbReference>
<organism evidence="12 13">
    <name type="scientific">Antribacter soli</name>
    <dbReference type="NCBI Taxonomy" id="2910976"/>
    <lineage>
        <taxon>Bacteria</taxon>
        <taxon>Bacillati</taxon>
        <taxon>Actinomycetota</taxon>
        <taxon>Actinomycetes</taxon>
        <taxon>Micrococcales</taxon>
        <taxon>Promicromonosporaceae</taxon>
        <taxon>Antribacter</taxon>
    </lineage>
</organism>
<dbReference type="InterPro" id="IPR013529">
    <property type="entry name" value="Glyco_hydro_42_N"/>
</dbReference>
<dbReference type="RefSeq" id="WP_236087207.1">
    <property type="nucleotide sequence ID" value="NZ_JAKGSG010000005.1"/>
</dbReference>
<feature type="binding site" evidence="8">
    <location>
        <position position="165"/>
    </location>
    <ligand>
        <name>substrate</name>
    </ligand>
</feature>
<dbReference type="PANTHER" id="PTHR36447">
    <property type="entry name" value="BETA-GALACTOSIDASE GANA"/>
    <property type="match status" value="1"/>
</dbReference>
<evidence type="ECO:0000256" key="5">
    <source>
        <dbReference type="ARBA" id="ARBA00023295"/>
    </source>
</evidence>